<accession>A0ABW4MJY3</accession>
<protein>
    <submittedName>
        <fullName evidence="1">Aspartyl-phosphate phosphatase Spo0E family protein</fullName>
    </submittedName>
</protein>
<gene>
    <name evidence="1" type="ORF">ACFSFW_06460</name>
</gene>
<dbReference type="EMBL" id="JBHUEK010000008">
    <property type="protein sequence ID" value="MFD1778304.1"/>
    <property type="molecule type" value="Genomic_DNA"/>
</dbReference>
<evidence type="ECO:0000313" key="1">
    <source>
        <dbReference type="EMBL" id="MFD1778304.1"/>
    </source>
</evidence>
<dbReference type="SUPFAM" id="SSF140500">
    <property type="entry name" value="BAS1536-like"/>
    <property type="match status" value="1"/>
</dbReference>
<sequence>METRRIDYKQILLEEINRKREEMITIANSTGFTSNETIECSQELDELINIYQRAESAERNHSLFRQFLKRVMLFFALQKVSYKSQS</sequence>
<dbReference type="Pfam" id="PF09388">
    <property type="entry name" value="SpoOE-like"/>
    <property type="match status" value="1"/>
</dbReference>
<keyword evidence="2" id="KW-1185">Reference proteome</keyword>
<comment type="caution">
    <text evidence="1">The sequence shown here is derived from an EMBL/GenBank/DDBJ whole genome shotgun (WGS) entry which is preliminary data.</text>
</comment>
<reference evidence="2" key="1">
    <citation type="journal article" date="2019" name="Int. J. Syst. Evol. Microbiol.">
        <title>The Global Catalogue of Microorganisms (GCM) 10K type strain sequencing project: providing services to taxonomists for standard genome sequencing and annotation.</title>
        <authorList>
            <consortium name="The Broad Institute Genomics Platform"/>
            <consortium name="The Broad Institute Genome Sequencing Center for Infectious Disease"/>
            <person name="Wu L."/>
            <person name="Ma J."/>
        </authorList>
    </citation>
    <scope>NUCLEOTIDE SEQUENCE [LARGE SCALE GENOMIC DNA]</scope>
    <source>
        <strain evidence="2">CCUG 15531</strain>
    </source>
</reference>
<name>A0ABW4MJY3_9BACI</name>
<dbReference type="InterPro" id="IPR036638">
    <property type="entry name" value="HLH_DNA-bd_sf"/>
</dbReference>
<proteinExistence type="predicted"/>
<dbReference type="InterPro" id="IPR037208">
    <property type="entry name" value="Spo0E-like_sf"/>
</dbReference>
<dbReference type="InterPro" id="IPR053028">
    <property type="entry name" value="Spo0E-like_phosphatase"/>
</dbReference>
<evidence type="ECO:0000313" key="2">
    <source>
        <dbReference type="Proteomes" id="UP001597227"/>
    </source>
</evidence>
<organism evidence="1 2">
    <name type="scientific">Fredinandcohnia salidurans</name>
    <dbReference type="NCBI Taxonomy" id="2595041"/>
    <lineage>
        <taxon>Bacteria</taxon>
        <taxon>Bacillati</taxon>
        <taxon>Bacillota</taxon>
        <taxon>Bacilli</taxon>
        <taxon>Bacillales</taxon>
        <taxon>Bacillaceae</taxon>
        <taxon>Fredinandcohnia</taxon>
    </lineage>
</organism>
<dbReference type="RefSeq" id="WP_142353951.1">
    <property type="nucleotide sequence ID" value="NZ_JBHUEK010000008.1"/>
</dbReference>
<dbReference type="PANTHER" id="PTHR41263:SF1">
    <property type="entry name" value="ASPARTYL-PHOSPHATE PHOSPHATASE YISI"/>
    <property type="match status" value="1"/>
</dbReference>
<dbReference type="Proteomes" id="UP001597227">
    <property type="component" value="Unassembled WGS sequence"/>
</dbReference>
<dbReference type="InterPro" id="IPR018540">
    <property type="entry name" value="Spo0E-like"/>
</dbReference>
<dbReference type="PANTHER" id="PTHR41263">
    <property type="entry name" value="ASPARTYL-PHOSPHATE PHOSPHATASE YISI"/>
    <property type="match status" value="1"/>
</dbReference>
<dbReference type="Gene3D" id="4.10.280.10">
    <property type="entry name" value="Helix-loop-helix DNA-binding domain"/>
    <property type="match status" value="1"/>
</dbReference>